<feature type="domain" description="Baseplate hub protein gp44/GpP-like second" evidence="3">
    <location>
        <begin position="93"/>
        <end position="175"/>
    </location>
</feature>
<keyword evidence="5" id="KW-1185">Reference proteome</keyword>
<dbReference type="Proteomes" id="UP000248395">
    <property type="component" value="Unassembled WGS sequence"/>
</dbReference>
<dbReference type="AlphaFoldDB" id="A0A318JLQ7"/>
<proteinExistence type="predicted"/>
<dbReference type="PIRSF" id="PIRSF004440">
    <property type="entry name" value="GpP"/>
    <property type="match status" value="1"/>
</dbReference>
<dbReference type="Gene3D" id="3.55.50.10">
    <property type="entry name" value="Baseplate protein-like domains"/>
    <property type="match status" value="1"/>
</dbReference>
<sequence>MDDDLTILTATSRISGWTGISVTRGIERFPSGFTVSMSERFDGNNLREVAVKPGDSLQVLLGSDVVVTGYADRFVPALGARRHSVSLVGRGRCQDLVDCSHAWNGCQMSSVTVEAIAQGLCAPYGISVTALADVGAPIPQVNLAWGDTPYSVIEQHARYRQLLVYEDAYGNLVLNQATLPKNGASYPTIEEGKSLEAGGSLFAMDQRFSEYVVRRLAIDSMSDVGTGPDVLATFEDSGVPRFRRRSIIAETGDGADFSVSKARGQWEAARRAGRSLAVNLTVDSWRDGSGKLWEPNTLVTVTAPSLRLQCVTWLISEVTYRRDETGTHADLVVMPPQAFFPQPILLFPGLQDVLPATGAPSK</sequence>
<dbReference type="InterPro" id="IPR023399">
    <property type="entry name" value="Baseplate-like_2-layer_sand"/>
</dbReference>
<dbReference type="Gene3D" id="2.30.300.10">
    <property type="entry name" value="Baseplate protein-like domain - beta roll fold"/>
    <property type="match status" value="1"/>
</dbReference>
<dbReference type="OrthoDB" id="9016931at2"/>
<comment type="caution">
    <text evidence="4">The sequence shown here is derived from an EMBL/GenBank/DDBJ whole genome shotgun (WGS) entry which is preliminary data.</text>
</comment>
<dbReference type="Pfam" id="PF21683">
    <property type="entry name" value="GpP-like_1st"/>
    <property type="match status" value="1"/>
</dbReference>
<dbReference type="RefSeq" id="WP_146215918.1">
    <property type="nucleotide sequence ID" value="NZ_LNQU01000005.1"/>
</dbReference>
<dbReference type="Pfam" id="PF21929">
    <property type="entry name" value="GpP_4th"/>
    <property type="match status" value="1"/>
</dbReference>
<evidence type="ECO:0000259" key="3">
    <source>
        <dbReference type="Pfam" id="PF22255"/>
    </source>
</evidence>
<dbReference type="SUPFAM" id="SSF69279">
    <property type="entry name" value="Phage tail proteins"/>
    <property type="match status" value="2"/>
</dbReference>
<accession>A0A318JLQ7</accession>
<reference evidence="4 5" key="1">
    <citation type="submission" date="2018-05" db="EMBL/GenBank/DDBJ databases">
        <title>Genomic Encyclopedia of Type Strains, Phase IV (KMG-IV): sequencing the most valuable type-strain genomes for metagenomic binning, comparative biology and taxonomic classification.</title>
        <authorList>
            <person name="Goeker M."/>
        </authorList>
    </citation>
    <scope>NUCLEOTIDE SEQUENCE [LARGE SCALE GENOMIC DNA]</scope>
    <source>
        <strain evidence="4 5">DSM 25134</strain>
    </source>
</reference>
<dbReference type="InterPro" id="IPR049354">
    <property type="entry name" value="GpP-like_N"/>
</dbReference>
<dbReference type="Pfam" id="PF22255">
    <property type="entry name" value="Gp44-like_2nd"/>
    <property type="match status" value="1"/>
</dbReference>
<protein>
    <submittedName>
        <fullName evidence="4">Prophage tail gpP-like protein</fullName>
    </submittedName>
</protein>
<dbReference type="InterPro" id="IPR053982">
    <property type="entry name" value="Gp44/GpP-like_C"/>
</dbReference>
<evidence type="ECO:0000313" key="5">
    <source>
        <dbReference type="Proteomes" id="UP000248395"/>
    </source>
</evidence>
<name>A0A318JLQ7_9NEIS</name>
<feature type="domain" description="Baseplate hub protein gp44/GpP-like C-terminal" evidence="2">
    <location>
        <begin position="259"/>
        <end position="341"/>
    </location>
</feature>
<evidence type="ECO:0000259" key="1">
    <source>
        <dbReference type="Pfam" id="PF21683"/>
    </source>
</evidence>
<gene>
    <name evidence="4" type="ORF">DFR38_1046</name>
</gene>
<dbReference type="Gene3D" id="3.30.1920.10">
    <property type="entry name" value="Baseplate protein-like domains - 2 layer sandwich fold"/>
    <property type="match status" value="1"/>
</dbReference>
<organism evidence="4 5">
    <name type="scientific">Aquitalea magnusonii</name>
    <dbReference type="NCBI Taxonomy" id="332411"/>
    <lineage>
        <taxon>Bacteria</taxon>
        <taxon>Pseudomonadati</taxon>
        <taxon>Pseudomonadota</taxon>
        <taxon>Betaproteobacteria</taxon>
        <taxon>Neisseriales</taxon>
        <taxon>Chromobacteriaceae</taxon>
        <taxon>Aquitalea</taxon>
    </lineage>
</organism>
<dbReference type="InterPro" id="IPR053981">
    <property type="entry name" value="Gp44/GpP-like_2nd"/>
</dbReference>
<dbReference type="EMBL" id="QJKC01000004">
    <property type="protein sequence ID" value="PXX49367.1"/>
    <property type="molecule type" value="Genomic_DNA"/>
</dbReference>
<feature type="domain" description="Baseplate hub protein gp44-like N-terminal" evidence="1">
    <location>
        <begin position="12"/>
        <end position="90"/>
    </location>
</feature>
<evidence type="ECO:0000313" key="4">
    <source>
        <dbReference type="EMBL" id="PXX49367.1"/>
    </source>
</evidence>
<dbReference type="InterPro" id="IPR026276">
    <property type="entry name" value="Baseplate_GpP"/>
</dbReference>
<evidence type="ECO:0000259" key="2">
    <source>
        <dbReference type="Pfam" id="PF21929"/>
    </source>
</evidence>